<gene>
    <name evidence="2" type="ordered locus">Cfla_3545</name>
</gene>
<proteinExistence type="predicted"/>
<dbReference type="HOGENOM" id="CLU_703370_0_0_11"/>
<feature type="region of interest" description="Disordered" evidence="1">
    <location>
        <begin position="1"/>
        <end position="47"/>
    </location>
</feature>
<organism evidence="2 3">
    <name type="scientific">Cellulomonas flavigena (strain ATCC 482 / DSM 20109 / BCRC 11376 / JCM 18109 / NBRC 3775 / NCIMB 8073 / NRS 134)</name>
    <dbReference type="NCBI Taxonomy" id="446466"/>
    <lineage>
        <taxon>Bacteria</taxon>
        <taxon>Bacillati</taxon>
        <taxon>Actinomycetota</taxon>
        <taxon>Actinomycetes</taxon>
        <taxon>Micrococcales</taxon>
        <taxon>Cellulomonadaceae</taxon>
        <taxon>Cellulomonas</taxon>
    </lineage>
</organism>
<protein>
    <submittedName>
        <fullName evidence="2">Uncharacterized protein</fullName>
    </submittedName>
</protein>
<evidence type="ECO:0000256" key="1">
    <source>
        <dbReference type="SAM" id="MobiDB-lite"/>
    </source>
</evidence>
<feature type="compositionally biased region" description="Low complexity" evidence="1">
    <location>
        <begin position="97"/>
        <end position="116"/>
    </location>
</feature>
<evidence type="ECO:0000313" key="2">
    <source>
        <dbReference type="EMBL" id="ADG76417.1"/>
    </source>
</evidence>
<dbReference type="KEGG" id="cfl:Cfla_3545"/>
<name>D5UDG1_CELFN</name>
<dbReference type="RefSeq" id="WP_013118745.1">
    <property type="nucleotide sequence ID" value="NC_014151.1"/>
</dbReference>
<keyword evidence="3" id="KW-1185">Reference proteome</keyword>
<dbReference type="AlphaFoldDB" id="D5UDG1"/>
<dbReference type="STRING" id="446466.Cfla_3545"/>
<accession>D5UDG1</accession>
<dbReference type="eggNOG" id="ENOG5033FHW">
    <property type="taxonomic scope" value="Bacteria"/>
</dbReference>
<evidence type="ECO:0000313" key="3">
    <source>
        <dbReference type="Proteomes" id="UP000000849"/>
    </source>
</evidence>
<dbReference type="EMBL" id="CP001964">
    <property type="protein sequence ID" value="ADG76417.1"/>
    <property type="molecule type" value="Genomic_DNA"/>
</dbReference>
<feature type="compositionally biased region" description="Low complexity" evidence="1">
    <location>
        <begin position="22"/>
        <end position="33"/>
    </location>
</feature>
<sequence length="392" mass="41446">MTRGTDPDDPVVDPVPEPPGPAAAAGLDGEPTVVPAPPTEPASADEAPAARTLAGMLAARRARVSLPSVSLPISFPQVSLPQVSLPAVRVPALGRRAPQPQDAPATGGAGTAAADVPEPPDPPDLLVALEDALEEAVALDPVEPGAEVVPGGEEHAGGTDDLLAGWVARVIEAYPRPSYPMTQEWDVSIQGIVRLVPFLPRFATAPLALLDRFGAVTIGPERVGLDGKDVAWDRVVEVRTEPAWTRLSAEALEADLAQFVTVIPPVPGRGWVLRRISELLLSLYLAVLPPDDGDIDLDDPEDELLTSRVVTAVRYRRRFGHGEATVGAASTLLQLALPGTVETVVATAQEHDVPVRHVATADTDIGTVVRRAATWRRTAVGMRDDLAARWRR</sequence>
<dbReference type="OrthoDB" id="4827344at2"/>
<dbReference type="Proteomes" id="UP000000849">
    <property type="component" value="Chromosome"/>
</dbReference>
<reference evidence="2 3" key="1">
    <citation type="journal article" date="2010" name="Stand. Genomic Sci.">
        <title>Complete genome sequence of Cellulomonas flavigena type strain (134).</title>
        <authorList>
            <person name="Abt B."/>
            <person name="Foster B."/>
            <person name="Lapidus A."/>
            <person name="Clum A."/>
            <person name="Sun H."/>
            <person name="Pukall R."/>
            <person name="Lucas S."/>
            <person name="Glavina Del Rio T."/>
            <person name="Nolan M."/>
            <person name="Tice H."/>
            <person name="Cheng J.F."/>
            <person name="Pitluck S."/>
            <person name="Liolios K."/>
            <person name="Ivanova N."/>
            <person name="Mavromatis K."/>
            <person name="Ovchinnikova G."/>
            <person name="Pati A."/>
            <person name="Goodwin L."/>
            <person name="Chen A."/>
            <person name="Palaniappan K."/>
            <person name="Land M."/>
            <person name="Hauser L."/>
            <person name="Chang Y.J."/>
            <person name="Jeffries C.D."/>
            <person name="Rohde M."/>
            <person name="Goker M."/>
            <person name="Woyke T."/>
            <person name="Bristow J."/>
            <person name="Eisen J.A."/>
            <person name="Markowitz V."/>
            <person name="Hugenholtz P."/>
            <person name="Kyrpides N.C."/>
            <person name="Klenk H.P."/>
        </authorList>
    </citation>
    <scope>NUCLEOTIDE SEQUENCE [LARGE SCALE GENOMIC DNA]</scope>
    <source>
        <strain evidence="3">ATCC 482 / DSM 20109 / BCRC 11376 / JCM 18109 / NBRC 3775 / NCIMB 8073 / NRS 134</strain>
    </source>
</reference>
<feature type="region of interest" description="Disordered" evidence="1">
    <location>
        <begin position="96"/>
        <end position="121"/>
    </location>
</feature>